<dbReference type="AlphaFoldDB" id="A0A4S1CFX0"/>
<dbReference type="FunFam" id="3.30.70.270:FF:000001">
    <property type="entry name" value="Diguanylate cyclase domain protein"/>
    <property type="match status" value="1"/>
</dbReference>
<evidence type="ECO:0000259" key="6">
    <source>
        <dbReference type="PROSITE" id="PS50887"/>
    </source>
</evidence>
<dbReference type="InterPro" id="IPR029787">
    <property type="entry name" value="Nucleotide_cyclase"/>
</dbReference>
<dbReference type="InterPro" id="IPR001633">
    <property type="entry name" value="EAL_dom"/>
</dbReference>
<comment type="caution">
    <text evidence="7">The sequence shown here is derived from an EMBL/GenBank/DDBJ whole genome shotgun (WGS) entry which is preliminary data.</text>
</comment>
<dbReference type="PROSITE" id="PS50887">
    <property type="entry name" value="GGDEF"/>
    <property type="match status" value="1"/>
</dbReference>
<dbReference type="PROSITE" id="PS50112">
    <property type="entry name" value="PAS"/>
    <property type="match status" value="2"/>
</dbReference>
<dbReference type="InterPro" id="IPR000160">
    <property type="entry name" value="GGDEF_dom"/>
</dbReference>
<reference evidence="7 8" key="1">
    <citation type="submission" date="2019-04" db="EMBL/GenBank/DDBJ databases">
        <title>Geobacter oryzae sp. nov., ferric-reducing bacteria isolated from paddy soil.</title>
        <authorList>
            <person name="Xu Z."/>
            <person name="Masuda Y."/>
            <person name="Itoh H."/>
            <person name="Senoo K."/>
        </authorList>
    </citation>
    <scope>NUCLEOTIDE SEQUENCE [LARGE SCALE GENOMIC DNA]</scope>
    <source>
        <strain evidence="7 8">Red111</strain>
    </source>
</reference>
<evidence type="ECO:0000259" key="4">
    <source>
        <dbReference type="PROSITE" id="PS50113"/>
    </source>
</evidence>
<dbReference type="SMART" id="SM00052">
    <property type="entry name" value="EAL"/>
    <property type="match status" value="1"/>
</dbReference>
<dbReference type="NCBIfam" id="TIGR00229">
    <property type="entry name" value="sensory_box"/>
    <property type="match status" value="2"/>
</dbReference>
<feature type="transmembrane region" description="Helical" evidence="2">
    <location>
        <begin position="20"/>
        <end position="41"/>
    </location>
</feature>
<dbReference type="SUPFAM" id="SSF55785">
    <property type="entry name" value="PYP-like sensor domain (PAS domain)"/>
    <property type="match status" value="2"/>
</dbReference>
<dbReference type="EMBL" id="SRSC01000002">
    <property type="protein sequence ID" value="TGU72434.1"/>
    <property type="molecule type" value="Genomic_DNA"/>
</dbReference>
<dbReference type="PANTHER" id="PTHR44757:SF2">
    <property type="entry name" value="BIOFILM ARCHITECTURE MAINTENANCE PROTEIN MBAA"/>
    <property type="match status" value="1"/>
</dbReference>
<evidence type="ECO:0000259" key="3">
    <source>
        <dbReference type="PROSITE" id="PS50112"/>
    </source>
</evidence>
<gene>
    <name evidence="7" type="ORF">E4633_09010</name>
</gene>
<dbReference type="GO" id="GO:0071732">
    <property type="term" value="P:cellular response to nitric oxide"/>
    <property type="evidence" value="ECO:0007669"/>
    <property type="project" value="UniProtKB-ARBA"/>
</dbReference>
<dbReference type="GO" id="GO:0071111">
    <property type="term" value="F:cyclic-guanylate-specific phosphodiesterase activity"/>
    <property type="evidence" value="ECO:0007669"/>
    <property type="project" value="UniProtKB-EC"/>
</dbReference>
<name>A0A4S1CFX0_9BACT</name>
<dbReference type="InterPro" id="IPR021796">
    <property type="entry name" value="Tll0287-like_dom"/>
</dbReference>
<dbReference type="InterPro" id="IPR000700">
    <property type="entry name" value="PAS-assoc_C"/>
</dbReference>
<evidence type="ECO:0000259" key="5">
    <source>
        <dbReference type="PROSITE" id="PS50883"/>
    </source>
</evidence>
<dbReference type="CDD" id="cd00130">
    <property type="entry name" value="PAS"/>
    <property type="match status" value="2"/>
</dbReference>
<keyword evidence="2" id="KW-0472">Membrane</keyword>
<evidence type="ECO:0000313" key="8">
    <source>
        <dbReference type="Proteomes" id="UP000306416"/>
    </source>
</evidence>
<proteinExistence type="predicted"/>
<dbReference type="Gene3D" id="3.30.70.270">
    <property type="match status" value="1"/>
</dbReference>
<feature type="domain" description="PAS" evidence="3">
    <location>
        <begin position="421"/>
        <end position="467"/>
    </location>
</feature>
<dbReference type="PANTHER" id="PTHR44757">
    <property type="entry name" value="DIGUANYLATE CYCLASE DGCP"/>
    <property type="match status" value="1"/>
</dbReference>
<dbReference type="FunFam" id="3.20.20.450:FF:000001">
    <property type="entry name" value="Cyclic di-GMP phosphodiesterase yahA"/>
    <property type="match status" value="1"/>
</dbReference>
<feature type="domain" description="GGDEF" evidence="6">
    <location>
        <begin position="578"/>
        <end position="711"/>
    </location>
</feature>
<keyword evidence="8" id="KW-1185">Reference proteome</keyword>
<evidence type="ECO:0000256" key="1">
    <source>
        <dbReference type="ARBA" id="ARBA00051114"/>
    </source>
</evidence>
<dbReference type="InterPro" id="IPR001610">
    <property type="entry name" value="PAC"/>
</dbReference>
<dbReference type="InterPro" id="IPR035965">
    <property type="entry name" value="PAS-like_dom_sf"/>
</dbReference>
<keyword evidence="2" id="KW-0812">Transmembrane</keyword>
<dbReference type="InterPro" id="IPR000014">
    <property type="entry name" value="PAS"/>
</dbReference>
<dbReference type="SMART" id="SM00086">
    <property type="entry name" value="PAC"/>
    <property type="match status" value="1"/>
</dbReference>
<feature type="domain" description="EAL" evidence="5">
    <location>
        <begin position="720"/>
        <end position="973"/>
    </location>
</feature>
<evidence type="ECO:0000256" key="2">
    <source>
        <dbReference type="SAM" id="Phobius"/>
    </source>
</evidence>
<organism evidence="7 8">
    <name type="scientific">Geomonas terrae</name>
    <dbReference type="NCBI Taxonomy" id="2562681"/>
    <lineage>
        <taxon>Bacteria</taxon>
        <taxon>Pseudomonadati</taxon>
        <taxon>Thermodesulfobacteriota</taxon>
        <taxon>Desulfuromonadia</taxon>
        <taxon>Geobacterales</taxon>
        <taxon>Geobacteraceae</taxon>
        <taxon>Geomonas</taxon>
    </lineage>
</organism>
<dbReference type="PROSITE" id="PS50113">
    <property type="entry name" value="PAC"/>
    <property type="match status" value="1"/>
</dbReference>
<dbReference type="Pfam" id="PF13426">
    <property type="entry name" value="PAS_9"/>
    <property type="match status" value="1"/>
</dbReference>
<dbReference type="Pfam" id="PF11845">
    <property type="entry name" value="Tll0287-like"/>
    <property type="match status" value="1"/>
</dbReference>
<dbReference type="SMART" id="SM00091">
    <property type="entry name" value="PAS"/>
    <property type="match status" value="2"/>
</dbReference>
<dbReference type="Pfam" id="PF08448">
    <property type="entry name" value="PAS_4"/>
    <property type="match status" value="1"/>
</dbReference>
<dbReference type="Proteomes" id="UP000306416">
    <property type="component" value="Unassembled WGS sequence"/>
</dbReference>
<dbReference type="InterPro" id="IPR013656">
    <property type="entry name" value="PAS_4"/>
</dbReference>
<dbReference type="Gene3D" id="3.30.450.20">
    <property type="entry name" value="PAS domain"/>
    <property type="match status" value="2"/>
</dbReference>
<dbReference type="SMART" id="SM00267">
    <property type="entry name" value="GGDEF"/>
    <property type="match status" value="1"/>
</dbReference>
<dbReference type="PROSITE" id="PS50883">
    <property type="entry name" value="EAL"/>
    <property type="match status" value="1"/>
</dbReference>
<dbReference type="CDD" id="cd01948">
    <property type="entry name" value="EAL"/>
    <property type="match status" value="1"/>
</dbReference>
<accession>A0A4S1CFX0</accession>
<dbReference type="InterPro" id="IPR052155">
    <property type="entry name" value="Biofilm_reg_signaling"/>
</dbReference>
<dbReference type="RefSeq" id="WP_135869913.1">
    <property type="nucleotide sequence ID" value="NZ_SRSC01000002.1"/>
</dbReference>
<dbReference type="Pfam" id="PF00990">
    <property type="entry name" value="GGDEF"/>
    <property type="match status" value="1"/>
</dbReference>
<feature type="domain" description="PAS" evidence="3">
    <location>
        <begin position="284"/>
        <end position="329"/>
    </location>
</feature>
<comment type="catalytic activity">
    <reaction evidence="1">
        <text>3',3'-c-di-GMP + H2O = 5'-phosphoguanylyl(3'-&gt;5')guanosine + H(+)</text>
        <dbReference type="Rhea" id="RHEA:24902"/>
        <dbReference type="ChEBI" id="CHEBI:15377"/>
        <dbReference type="ChEBI" id="CHEBI:15378"/>
        <dbReference type="ChEBI" id="CHEBI:58754"/>
        <dbReference type="ChEBI" id="CHEBI:58805"/>
        <dbReference type="EC" id="3.1.4.52"/>
    </reaction>
    <physiologicalReaction direction="left-to-right" evidence="1">
        <dbReference type="Rhea" id="RHEA:24903"/>
    </physiologicalReaction>
</comment>
<sequence>MNQLQQILFFRTSNANVIKIRGMVTAVVWTILIASAATWTAHQARRQALQLAETEAKISLAKDLAFRKWASKRGNMYLLQGPLVTPSPFLNHVPDRDIKSTEGHGLTLKNPAMIMNEITGEAPQLYGVRTRITSRLYLNPVDAPDAWEQTALFIVEGTREDYHGLVSIDGKPHLRMMQPMIMEQSCLKCHAWTGIKVGELRGGTDVSIPLEPFYAAARAQTQGVLVSYAALWFLGITAIGFITWRTMVLEVERCDREAQVREKNLQLETEVTERKNLESELRNSHRYLLNIIDFMPDATLIIDREGRVLVWSRELARLTGVPSETMMGKGDFEYALPFYGQRRPMLVDLVLNPDVKVEEQNYEGFTRNGDIVHGECFALGRGNDAAYLTSSACVLRDSKGEVIGAIECIRDTSDQMKAQRRIKLLAKIFNESGEAIVITDSENRIIETNRAFEQFTGYVRDEALGKNPRILKSGVEDKTFYDTMWRSILETNYWQGEIWDKRKDGTLYPKWLTITAIRGRGNLITNYFASFSDITQRKEAERRIEQLAHTDTLTSLPNRHTLVERLSQALEQAKRGSHQLAVFFVDLDRFKTINDTLGHHVGDLLLKEVAARLKSSLRAEDIVARFGGDEFVVVQPQIRSQIEPAHLAEKILQTVSAPYFLDNNTVYTSPSIGISVFPHDGTSVSELFKNADIAMYHAKAAGRNTYQMFTREMHTAARQRLAMENNLRSAITNDEFVLHYQPQVDAATGKVVGFEALVRWLSPEAGLVSPERFISIAEETGLILEIGRHVFEMACEQAAKWKKAGVPFEKISVNLSARQLQQPDLPEMLATIMARYEVEPGMIELEVTESMTMERPVESIRILGVLKSMGIDLAIDDFGTGYSSLSYLKLFPVDKLKIDRSFVKDIEIDPDDAAIASATIAMSHSLGKKVVAEGVETAAQLEFLVKHGCDIIQGYLFSKPLSADDAVEYLNTL</sequence>
<dbReference type="CDD" id="cd01949">
    <property type="entry name" value="GGDEF"/>
    <property type="match status" value="1"/>
</dbReference>
<protein>
    <submittedName>
        <fullName evidence="7">EAL domain-containing protein</fullName>
    </submittedName>
</protein>
<dbReference type="SUPFAM" id="SSF141868">
    <property type="entry name" value="EAL domain-like"/>
    <property type="match status" value="1"/>
</dbReference>
<feature type="domain" description="PAC" evidence="4">
    <location>
        <begin position="494"/>
        <end position="546"/>
    </location>
</feature>
<keyword evidence="2" id="KW-1133">Transmembrane helix</keyword>
<feature type="transmembrane region" description="Helical" evidence="2">
    <location>
        <begin position="225"/>
        <end position="244"/>
    </location>
</feature>
<dbReference type="NCBIfam" id="TIGR00254">
    <property type="entry name" value="GGDEF"/>
    <property type="match status" value="1"/>
</dbReference>
<dbReference type="Gene3D" id="3.30.450.290">
    <property type="match status" value="1"/>
</dbReference>
<dbReference type="InterPro" id="IPR043128">
    <property type="entry name" value="Rev_trsase/Diguanyl_cyclase"/>
</dbReference>
<dbReference type="InterPro" id="IPR035919">
    <property type="entry name" value="EAL_sf"/>
</dbReference>
<dbReference type="Pfam" id="PF00563">
    <property type="entry name" value="EAL"/>
    <property type="match status" value="1"/>
</dbReference>
<dbReference type="Gene3D" id="3.20.20.450">
    <property type="entry name" value="EAL domain"/>
    <property type="match status" value="1"/>
</dbReference>
<dbReference type="SUPFAM" id="SSF55073">
    <property type="entry name" value="Nucleotide cyclase"/>
    <property type="match status" value="1"/>
</dbReference>
<evidence type="ECO:0000313" key="7">
    <source>
        <dbReference type="EMBL" id="TGU72434.1"/>
    </source>
</evidence>